<accession>A0ABS4FVY7</accession>
<dbReference type="PANTHER" id="PTHR30472:SF1">
    <property type="entry name" value="FE(3+) DICITRATE TRANSPORT SYSTEM PERMEASE PROTEIN FECC-RELATED"/>
    <property type="match status" value="1"/>
</dbReference>
<dbReference type="Gene3D" id="1.10.3470.10">
    <property type="entry name" value="ABC transporter involved in vitamin B12 uptake, BtuC"/>
    <property type="match status" value="1"/>
</dbReference>
<evidence type="ECO:0000313" key="9">
    <source>
        <dbReference type="EMBL" id="MBP1906739.1"/>
    </source>
</evidence>
<dbReference type="InterPro" id="IPR000522">
    <property type="entry name" value="ABC_transptr_permease_BtuC"/>
</dbReference>
<keyword evidence="10" id="KW-1185">Reference proteome</keyword>
<feature type="transmembrane region" description="Helical" evidence="8">
    <location>
        <begin position="72"/>
        <end position="94"/>
    </location>
</feature>
<evidence type="ECO:0000256" key="2">
    <source>
        <dbReference type="ARBA" id="ARBA00007935"/>
    </source>
</evidence>
<proteinExistence type="inferred from homology"/>
<name>A0ABS4FVY7_9BACL</name>
<comment type="caution">
    <text evidence="9">The sequence shown here is derived from an EMBL/GenBank/DDBJ whole genome shotgun (WGS) entry which is preliminary data.</text>
</comment>
<evidence type="ECO:0000256" key="4">
    <source>
        <dbReference type="ARBA" id="ARBA00022475"/>
    </source>
</evidence>
<feature type="transmembrane region" description="Helical" evidence="8">
    <location>
        <begin position="100"/>
        <end position="120"/>
    </location>
</feature>
<feature type="transmembrane region" description="Helical" evidence="8">
    <location>
        <begin position="39"/>
        <end position="60"/>
    </location>
</feature>
<protein>
    <submittedName>
        <fullName evidence="9">Iron complex transport system permease protein</fullName>
    </submittedName>
</protein>
<organism evidence="9 10">
    <name type="scientific">Paenibacillus turicensis</name>
    <dbReference type="NCBI Taxonomy" id="160487"/>
    <lineage>
        <taxon>Bacteria</taxon>
        <taxon>Bacillati</taxon>
        <taxon>Bacillota</taxon>
        <taxon>Bacilli</taxon>
        <taxon>Bacillales</taxon>
        <taxon>Paenibacillaceae</taxon>
        <taxon>Paenibacillus</taxon>
    </lineage>
</organism>
<keyword evidence="4" id="KW-1003">Cell membrane</keyword>
<keyword evidence="7 8" id="KW-0472">Membrane</keyword>
<gene>
    <name evidence="9" type="ORF">J2Z32_003403</name>
</gene>
<dbReference type="CDD" id="cd06550">
    <property type="entry name" value="TM_ABC_iron-siderophores_like"/>
    <property type="match status" value="1"/>
</dbReference>
<sequence>MASIASIMLGSTRFSWQVLWSMVINYTPNREQLIIATVRLPRLITTILIGANLAVAGAIMQAITRNPLASPSVFSINAGASFVVVVTLLLFPSFPSMLRVASALIGAFVTVMTVYGLSLLIRWGKTEVKMALIGVTMQAFFSVVIQLLLLLNESKTELVMFWLTGSVVGNRWNDMQWLIPFSLAGLILAVYMSRAASILSLGSDIAKGLGQRVKRLRVVLMLLVVVLAGISVSVAGPISFIGLIVPHMVRALVGVDYRVIIPVSALLGAVLLTVADVASRFIHFPAETPVGIVTALLGAPFFIYLARKKVVTL</sequence>
<evidence type="ECO:0000256" key="5">
    <source>
        <dbReference type="ARBA" id="ARBA00022692"/>
    </source>
</evidence>
<evidence type="ECO:0000313" key="10">
    <source>
        <dbReference type="Proteomes" id="UP001519272"/>
    </source>
</evidence>
<dbReference type="Pfam" id="PF01032">
    <property type="entry name" value="FecCD"/>
    <property type="match status" value="1"/>
</dbReference>
<evidence type="ECO:0000256" key="3">
    <source>
        <dbReference type="ARBA" id="ARBA00022448"/>
    </source>
</evidence>
<comment type="similarity">
    <text evidence="2">Belongs to the binding-protein-dependent transport system permease family. FecCD subfamily.</text>
</comment>
<feature type="transmembrane region" description="Helical" evidence="8">
    <location>
        <begin position="257"/>
        <end position="278"/>
    </location>
</feature>
<evidence type="ECO:0000256" key="7">
    <source>
        <dbReference type="ARBA" id="ARBA00023136"/>
    </source>
</evidence>
<dbReference type="PANTHER" id="PTHR30472">
    <property type="entry name" value="FERRIC ENTEROBACTIN TRANSPORT SYSTEM PERMEASE PROTEIN"/>
    <property type="match status" value="1"/>
</dbReference>
<feature type="transmembrane region" description="Helical" evidence="8">
    <location>
        <begin position="132"/>
        <end position="151"/>
    </location>
</feature>
<keyword evidence="3" id="KW-0813">Transport</keyword>
<dbReference type="EMBL" id="JAGGKG010000018">
    <property type="protein sequence ID" value="MBP1906739.1"/>
    <property type="molecule type" value="Genomic_DNA"/>
</dbReference>
<dbReference type="InterPro" id="IPR037294">
    <property type="entry name" value="ABC_BtuC-like"/>
</dbReference>
<feature type="transmembrane region" description="Helical" evidence="8">
    <location>
        <begin position="218"/>
        <end position="245"/>
    </location>
</feature>
<keyword evidence="6 8" id="KW-1133">Transmembrane helix</keyword>
<evidence type="ECO:0000256" key="1">
    <source>
        <dbReference type="ARBA" id="ARBA00004651"/>
    </source>
</evidence>
<evidence type="ECO:0000256" key="6">
    <source>
        <dbReference type="ARBA" id="ARBA00022989"/>
    </source>
</evidence>
<dbReference type="SUPFAM" id="SSF81345">
    <property type="entry name" value="ABC transporter involved in vitamin B12 uptake, BtuC"/>
    <property type="match status" value="1"/>
</dbReference>
<evidence type="ECO:0000256" key="8">
    <source>
        <dbReference type="SAM" id="Phobius"/>
    </source>
</evidence>
<feature type="transmembrane region" description="Helical" evidence="8">
    <location>
        <begin position="177"/>
        <end position="197"/>
    </location>
</feature>
<feature type="transmembrane region" description="Helical" evidence="8">
    <location>
        <begin position="290"/>
        <end position="307"/>
    </location>
</feature>
<reference evidence="9 10" key="1">
    <citation type="submission" date="2021-03" db="EMBL/GenBank/DDBJ databases">
        <title>Genomic Encyclopedia of Type Strains, Phase IV (KMG-IV): sequencing the most valuable type-strain genomes for metagenomic binning, comparative biology and taxonomic classification.</title>
        <authorList>
            <person name="Goeker M."/>
        </authorList>
    </citation>
    <scope>NUCLEOTIDE SEQUENCE [LARGE SCALE GENOMIC DNA]</scope>
    <source>
        <strain evidence="9 10">DSM 14349</strain>
    </source>
</reference>
<keyword evidence="5 8" id="KW-0812">Transmembrane</keyword>
<dbReference type="Proteomes" id="UP001519272">
    <property type="component" value="Unassembled WGS sequence"/>
</dbReference>
<comment type="subcellular location">
    <subcellularLocation>
        <location evidence="1">Cell membrane</location>
        <topology evidence="1">Multi-pass membrane protein</topology>
    </subcellularLocation>
</comment>